<evidence type="ECO:0000256" key="2">
    <source>
        <dbReference type="ARBA" id="ARBA00012393"/>
    </source>
</evidence>
<keyword evidence="15" id="KW-1185">Reference proteome</keyword>
<dbReference type="SUPFAM" id="SSF52402">
    <property type="entry name" value="Adenine nucleotide alpha hydrolases-like"/>
    <property type="match status" value="1"/>
</dbReference>
<gene>
    <name evidence="14" type="ORF">C1645_771250</name>
</gene>
<dbReference type="OrthoDB" id="270728at2759"/>
<dbReference type="Pfam" id="PF01507">
    <property type="entry name" value="PAPS_reduct"/>
    <property type="match status" value="2"/>
</dbReference>
<organism evidence="14 15">
    <name type="scientific">Glomus cerebriforme</name>
    <dbReference type="NCBI Taxonomy" id="658196"/>
    <lineage>
        <taxon>Eukaryota</taxon>
        <taxon>Fungi</taxon>
        <taxon>Fungi incertae sedis</taxon>
        <taxon>Mucoromycota</taxon>
        <taxon>Glomeromycotina</taxon>
        <taxon>Glomeromycetes</taxon>
        <taxon>Glomerales</taxon>
        <taxon>Glomeraceae</taxon>
        <taxon>Glomus</taxon>
    </lineage>
</organism>
<accession>A0A397SUM6</accession>
<dbReference type="PANTHER" id="PTHR23293:SF9">
    <property type="entry name" value="FAD SYNTHASE"/>
    <property type="match status" value="1"/>
</dbReference>
<comment type="caution">
    <text evidence="14">The sequence shown here is derived from an EMBL/GenBank/DDBJ whole genome shotgun (WGS) entry which is preliminary data.</text>
</comment>
<comment type="pathway">
    <text evidence="1">Cofactor biosynthesis; FAD biosynthesis; FAD from FMN: step 1/1.</text>
</comment>
<dbReference type="Gene3D" id="3.40.50.620">
    <property type="entry name" value="HUPs"/>
    <property type="match status" value="1"/>
</dbReference>
<evidence type="ECO:0000259" key="13">
    <source>
        <dbReference type="Pfam" id="PF01507"/>
    </source>
</evidence>
<evidence type="ECO:0000256" key="7">
    <source>
        <dbReference type="ARBA" id="ARBA00022741"/>
    </source>
</evidence>
<evidence type="ECO:0000256" key="3">
    <source>
        <dbReference type="ARBA" id="ARBA00022630"/>
    </source>
</evidence>
<evidence type="ECO:0000256" key="9">
    <source>
        <dbReference type="ARBA" id="ARBA00022840"/>
    </source>
</evidence>
<keyword evidence="7" id="KW-0547">Nucleotide-binding</keyword>
<protein>
    <recommendedName>
        <fullName evidence="2">FAD synthase</fullName>
        <ecNumber evidence="2">2.7.7.2</ecNumber>
    </recommendedName>
    <alternativeName>
        <fullName evidence="10">FAD pyrophosphorylase</fullName>
    </alternativeName>
    <alternativeName>
        <fullName evidence="11">FMN adenylyltransferase</fullName>
    </alternativeName>
</protein>
<evidence type="ECO:0000313" key="14">
    <source>
        <dbReference type="EMBL" id="RIA89860.1"/>
    </source>
</evidence>
<dbReference type="GO" id="GO:0005524">
    <property type="term" value="F:ATP binding"/>
    <property type="evidence" value="ECO:0007669"/>
    <property type="project" value="UniProtKB-KW"/>
</dbReference>
<dbReference type="CDD" id="cd23948">
    <property type="entry name" value="FAD_synthase"/>
    <property type="match status" value="1"/>
</dbReference>
<dbReference type="InterPro" id="IPR014729">
    <property type="entry name" value="Rossmann-like_a/b/a_fold"/>
</dbReference>
<dbReference type="GO" id="GO:0006747">
    <property type="term" value="P:FAD biosynthetic process"/>
    <property type="evidence" value="ECO:0007669"/>
    <property type="project" value="TreeGrafter"/>
</dbReference>
<dbReference type="AlphaFoldDB" id="A0A397SUM6"/>
<comment type="catalytic activity">
    <reaction evidence="12">
        <text>FMN + ATP + H(+) = FAD + diphosphate</text>
        <dbReference type="Rhea" id="RHEA:17237"/>
        <dbReference type="ChEBI" id="CHEBI:15378"/>
        <dbReference type="ChEBI" id="CHEBI:30616"/>
        <dbReference type="ChEBI" id="CHEBI:33019"/>
        <dbReference type="ChEBI" id="CHEBI:57692"/>
        <dbReference type="ChEBI" id="CHEBI:58210"/>
        <dbReference type="EC" id="2.7.7.2"/>
    </reaction>
</comment>
<dbReference type="STRING" id="658196.A0A397SUM6"/>
<name>A0A397SUM6_9GLOM</name>
<keyword evidence="4" id="KW-0288">FMN</keyword>
<dbReference type="PANTHER" id="PTHR23293">
    <property type="entry name" value="FAD SYNTHETASE-RELATED FMN ADENYLYLTRANSFERASE"/>
    <property type="match status" value="1"/>
</dbReference>
<evidence type="ECO:0000256" key="4">
    <source>
        <dbReference type="ARBA" id="ARBA00022643"/>
    </source>
</evidence>
<evidence type="ECO:0000313" key="15">
    <source>
        <dbReference type="Proteomes" id="UP000265703"/>
    </source>
</evidence>
<dbReference type="Proteomes" id="UP000265703">
    <property type="component" value="Unassembled WGS sequence"/>
</dbReference>
<keyword evidence="3" id="KW-0285">Flavoprotein</keyword>
<evidence type="ECO:0000256" key="5">
    <source>
        <dbReference type="ARBA" id="ARBA00022679"/>
    </source>
</evidence>
<evidence type="ECO:0000256" key="8">
    <source>
        <dbReference type="ARBA" id="ARBA00022827"/>
    </source>
</evidence>
<keyword evidence="8" id="KW-0274">FAD</keyword>
<keyword evidence="5" id="KW-0808">Transferase</keyword>
<evidence type="ECO:0000256" key="1">
    <source>
        <dbReference type="ARBA" id="ARBA00004726"/>
    </source>
</evidence>
<evidence type="ECO:0000256" key="11">
    <source>
        <dbReference type="ARBA" id="ARBA00031871"/>
    </source>
</evidence>
<sequence>MRERFSKIYEAVYELAASNQSISEKITHALDVMEESLKRYGPNGVSLSFNGGKDCVVLLHLFAAVYYKYFQDSDDEIPNIQALYITSPNPFPEVEEFVKECIDRYCLDLITIEGDMKPALEKYLEQRPGVKAILVGTRRNDPHGGKLAEFSPTDPGWPPFMRIHPILDMHYTQVWEFLRTLNVPYCVLYDLG</sequence>
<keyword evidence="9" id="KW-0067">ATP-binding</keyword>
<dbReference type="EMBL" id="QKYT01000202">
    <property type="protein sequence ID" value="RIA89860.1"/>
    <property type="molecule type" value="Genomic_DNA"/>
</dbReference>
<dbReference type="GO" id="GO:0003919">
    <property type="term" value="F:FMN adenylyltransferase activity"/>
    <property type="evidence" value="ECO:0007669"/>
    <property type="project" value="UniProtKB-EC"/>
</dbReference>
<reference evidence="14 15" key="1">
    <citation type="submission" date="2018-06" db="EMBL/GenBank/DDBJ databases">
        <title>Comparative genomics reveals the genomic features of Rhizophagus irregularis, R. cerebriforme, R. diaphanum and Gigaspora rosea, and their symbiotic lifestyle signature.</title>
        <authorList>
            <person name="Morin E."/>
            <person name="San Clemente H."/>
            <person name="Chen E.C.H."/>
            <person name="De La Providencia I."/>
            <person name="Hainaut M."/>
            <person name="Kuo A."/>
            <person name="Kohler A."/>
            <person name="Murat C."/>
            <person name="Tang N."/>
            <person name="Roy S."/>
            <person name="Loubradou J."/>
            <person name="Henrissat B."/>
            <person name="Grigoriev I.V."/>
            <person name="Corradi N."/>
            <person name="Roux C."/>
            <person name="Martin F.M."/>
        </authorList>
    </citation>
    <scope>NUCLEOTIDE SEQUENCE [LARGE SCALE GENOMIC DNA]</scope>
    <source>
        <strain evidence="14 15">DAOM 227022</strain>
    </source>
</reference>
<feature type="domain" description="Phosphoadenosine phosphosulphate reductase" evidence="13">
    <location>
        <begin position="46"/>
        <end position="113"/>
    </location>
</feature>
<keyword evidence="6" id="KW-0548">Nucleotidyltransferase</keyword>
<proteinExistence type="predicted"/>
<evidence type="ECO:0000256" key="12">
    <source>
        <dbReference type="ARBA" id="ARBA00049494"/>
    </source>
</evidence>
<evidence type="ECO:0000256" key="10">
    <source>
        <dbReference type="ARBA" id="ARBA00031145"/>
    </source>
</evidence>
<evidence type="ECO:0000256" key="6">
    <source>
        <dbReference type="ARBA" id="ARBA00022695"/>
    </source>
</evidence>
<dbReference type="EC" id="2.7.7.2" evidence="2"/>
<dbReference type="InterPro" id="IPR002500">
    <property type="entry name" value="PAPS_reduct_dom"/>
</dbReference>
<feature type="domain" description="Phosphoadenosine phosphosulphate reductase" evidence="13">
    <location>
        <begin position="121"/>
        <end position="192"/>
    </location>
</feature>